<gene>
    <name evidence="12" type="ORF">ACFSKU_06630</name>
</gene>
<sequence>MGLLLLYLLIALFFSFTCSVLEAVLLSITPSYVSILSQNNPGLGTTLKQFKDNVDKPLAAILTLNTFAHTIGAAGVGAQAQKIWGEAYLSLTSALLTIIILIFSEIIPKTIGANYWQQLAPASVRVLKVLIYSPLYPIIMFSQFITKWLKKDKERSVLSRADFVAMAEIGIKEGIFKKSESQIIRNILRFNNIQVHHIMTPRTVIVAAQENTSIVTFFKEFPTLTFSRIPVYSGTLDEITGYVLKDEVMYKLIQNEGSQPLKKICRSIQVVPEYTPIPTVFNNLIEKQEHIALVVDEYGGTAGIVTMEDIIETLLGLEIVDEMDNIADLQKWARDNWEKKSRRIGYRQEE</sequence>
<feature type="transmembrane region" description="Helical" evidence="9">
    <location>
        <begin position="88"/>
        <end position="107"/>
    </location>
</feature>
<feature type="transmembrane region" description="Helical" evidence="9">
    <location>
        <begin position="58"/>
        <end position="76"/>
    </location>
</feature>
<dbReference type="RefSeq" id="WP_262910526.1">
    <property type="nucleotide sequence ID" value="NZ_JAJJWI010000025.1"/>
</dbReference>
<comment type="caution">
    <text evidence="12">The sequence shown here is derived from an EMBL/GenBank/DDBJ whole genome shotgun (WGS) entry which is preliminary data.</text>
</comment>
<feature type="domain" description="CBS" evidence="10">
    <location>
        <begin position="264"/>
        <end position="322"/>
    </location>
</feature>
<organism evidence="12 13">
    <name type="scientific">Pontibacter silvestris</name>
    <dbReference type="NCBI Taxonomy" id="2305183"/>
    <lineage>
        <taxon>Bacteria</taxon>
        <taxon>Pseudomonadati</taxon>
        <taxon>Bacteroidota</taxon>
        <taxon>Cytophagia</taxon>
        <taxon>Cytophagales</taxon>
        <taxon>Hymenobacteraceae</taxon>
        <taxon>Pontibacter</taxon>
    </lineage>
</organism>
<evidence type="ECO:0000256" key="3">
    <source>
        <dbReference type="ARBA" id="ARBA00022737"/>
    </source>
</evidence>
<feature type="domain" description="CNNM transmembrane" evidence="11">
    <location>
        <begin position="1"/>
        <end position="180"/>
    </location>
</feature>
<keyword evidence="4 8" id="KW-1133">Transmembrane helix</keyword>
<evidence type="ECO:0000256" key="4">
    <source>
        <dbReference type="ARBA" id="ARBA00022989"/>
    </source>
</evidence>
<evidence type="ECO:0000256" key="6">
    <source>
        <dbReference type="ARBA" id="ARBA00023136"/>
    </source>
</evidence>
<comment type="subcellular location">
    <subcellularLocation>
        <location evidence="1">Membrane</location>
        <topology evidence="1">Multi-pass membrane protein</topology>
    </subcellularLocation>
</comment>
<keyword evidence="13" id="KW-1185">Reference proteome</keyword>
<name>A0ABW4WXW6_9BACT</name>
<proteinExistence type="predicted"/>
<dbReference type="Proteomes" id="UP001597369">
    <property type="component" value="Unassembled WGS sequence"/>
</dbReference>
<dbReference type="Pfam" id="PF01595">
    <property type="entry name" value="CNNM"/>
    <property type="match status" value="1"/>
</dbReference>
<evidence type="ECO:0000313" key="13">
    <source>
        <dbReference type="Proteomes" id="UP001597369"/>
    </source>
</evidence>
<evidence type="ECO:0000256" key="8">
    <source>
        <dbReference type="PROSITE-ProRule" id="PRU01193"/>
    </source>
</evidence>
<evidence type="ECO:0000256" key="1">
    <source>
        <dbReference type="ARBA" id="ARBA00004141"/>
    </source>
</evidence>
<keyword evidence="3" id="KW-0677">Repeat</keyword>
<accession>A0ABW4WXW6</accession>
<dbReference type="SUPFAM" id="SSF54631">
    <property type="entry name" value="CBS-domain pair"/>
    <property type="match status" value="1"/>
</dbReference>
<evidence type="ECO:0000256" key="9">
    <source>
        <dbReference type="SAM" id="Phobius"/>
    </source>
</evidence>
<dbReference type="Pfam" id="PF00571">
    <property type="entry name" value="CBS"/>
    <property type="match status" value="1"/>
</dbReference>
<evidence type="ECO:0000256" key="5">
    <source>
        <dbReference type="ARBA" id="ARBA00023122"/>
    </source>
</evidence>
<feature type="transmembrane region" description="Helical" evidence="9">
    <location>
        <begin position="127"/>
        <end position="146"/>
    </location>
</feature>
<dbReference type="InterPro" id="IPR002550">
    <property type="entry name" value="CNNM"/>
</dbReference>
<keyword evidence="5 7" id="KW-0129">CBS domain</keyword>
<evidence type="ECO:0000259" key="11">
    <source>
        <dbReference type="PROSITE" id="PS51846"/>
    </source>
</evidence>
<protein>
    <submittedName>
        <fullName evidence="12">CNNM domain-containing protein</fullName>
    </submittedName>
</protein>
<keyword evidence="6 8" id="KW-0472">Membrane</keyword>
<dbReference type="PROSITE" id="PS51371">
    <property type="entry name" value="CBS"/>
    <property type="match status" value="1"/>
</dbReference>
<evidence type="ECO:0000313" key="12">
    <source>
        <dbReference type="EMBL" id="MFD2066555.1"/>
    </source>
</evidence>
<dbReference type="Gene3D" id="3.10.580.10">
    <property type="entry name" value="CBS-domain"/>
    <property type="match status" value="1"/>
</dbReference>
<evidence type="ECO:0000256" key="2">
    <source>
        <dbReference type="ARBA" id="ARBA00022692"/>
    </source>
</evidence>
<keyword evidence="2 8" id="KW-0812">Transmembrane</keyword>
<reference evidence="13" key="1">
    <citation type="journal article" date="2019" name="Int. J. Syst. Evol. Microbiol.">
        <title>The Global Catalogue of Microorganisms (GCM) 10K type strain sequencing project: providing services to taxonomists for standard genome sequencing and annotation.</title>
        <authorList>
            <consortium name="The Broad Institute Genomics Platform"/>
            <consortium name="The Broad Institute Genome Sequencing Center for Infectious Disease"/>
            <person name="Wu L."/>
            <person name="Ma J."/>
        </authorList>
    </citation>
    <scope>NUCLEOTIDE SEQUENCE [LARGE SCALE GENOMIC DNA]</scope>
    <source>
        <strain evidence="13">JCM 16545</strain>
    </source>
</reference>
<dbReference type="InterPro" id="IPR046342">
    <property type="entry name" value="CBS_dom_sf"/>
</dbReference>
<evidence type="ECO:0000259" key="10">
    <source>
        <dbReference type="PROSITE" id="PS51371"/>
    </source>
</evidence>
<dbReference type="PANTHER" id="PTHR22777">
    <property type="entry name" value="HEMOLYSIN-RELATED"/>
    <property type="match status" value="1"/>
</dbReference>
<dbReference type="CDD" id="cd04590">
    <property type="entry name" value="CBS_pair_CorC_HlyC_assoc"/>
    <property type="match status" value="1"/>
</dbReference>
<dbReference type="EMBL" id="JBHUHV010000020">
    <property type="protein sequence ID" value="MFD2066555.1"/>
    <property type="molecule type" value="Genomic_DNA"/>
</dbReference>
<dbReference type="PANTHER" id="PTHR22777:SF4">
    <property type="entry name" value="UPF0053 PROTEIN SLL1254"/>
    <property type="match status" value="1"/>
</dbReference>
<dbReference type="PROSITE" id="PS51846">
    <property type="entry name" value="CNNM"/>
    <property type="match status" value="1"/>
</dbReference>
<dbReference type="InterPro" id="IPR044751">
    <property type="entry name" value="Ion_transp-like_CBS"/>
</dbReference>
<dbReference type="InterPro" id="IPR000644">
    <property type="entry name" value="CBS_dom"/>
</dbReference>
<evidence type="ECO:0000256" key="7">
    <source>
        <dbReference type="PROSITE-ProRule" id="PRU00703"/>
    </source>
</evidence>